<dbReference type="EC" id="2.3.1.35" evidence="7"/>
<feature type="site" description="Involved in the stabilization of negative charge on the oxyanion by the formation of the oxyanion hole" evidence="7">
    <location>
        <position position="277"/>
    </location>
</feature>
<dbReference type="SUPFAM" id="SSF56266">
    <property type="entry name" value="DmpA/ArgJ-like"/>
    <property type="match status" value="1"/>
</dbReference>
<feature type="chain" id="PRO_5033177603" description="Arginine biosynthesis bifunctional protein ArgJ alpha chain" evidence="7">
    <location>
        <begin position="1"/>
        <end position="346"/>
    </location>
</feature>
<dbReference type="PANTHER" id="PTHR23100:SF0">
    <property type="entry name" value="ARGININE BIOSYNTHESIS BIFUNCTIONAL PROTEIN ARGJ, MITOCHONDRIAL"/>
    <property type="match status" value="1"/>
</dbReference>
<reference evidence="8" key="1">
    <citation type="submission" date="2021-02" db="EMBL/GenBank/DDBJ databases">
        <authorList>
            <person name="Dougan E. K."/>
            <person name="Rhodes N."/>
            <person name="Thang M."/>
            <person name="Chan C."/>
        </authorList>
    </citation>
    <scope>NUCLEOTIDE SEQUENCE</scope>
</reference>
<evidence type="ECO:0000256" key="1">
    <source>
        <dbReference type="ARBA" id="ARBA00006774"/>
    </source>
</evidence>
<comment type="pathway">
    <text evidence="7">Amino-acid biosynthesis; L-arginine biosynthesis; N(2)-acetyl-L-ornithine from L-glutamate: step 1/4.</text>
</comment>
<dbReference type="EMBL" id="CAJNNW010007153">
    <property type="protein sequence ID" value="CAE8648980.1"/>
    <property type="molecule type" value="Genomic_DNA"/>
</dbReference>
<dbReference type="InterPro" id="IPR042195">
    <property type="entry name" value="ArgJ_beta_C"/>
</dbReference>
<keyword evidence="7" id="KW-0028">Amino-acid biosynthesis</keyword>
<comment type="catalytic activity">
    <reaction evidence="7">
        <text>L-glutamate + acetyl-CoA = N-acetyl-L-glutamate + CoA + H(+)</text>
        <dbReference type="Rhea" id="RHEA:24292"/>
        <dbReference type="ChEBI" id="CHEBI:15378"/>
        <dbReference type="ChEBI" id="CHEBI:29985"/>
        <dbReference type="ChEBI" id="CHEBI:44337"/>
        <dbReference type="ChEBI" id="CHEBI:57287"/>
        <dbReference type="ChEBI" id="CHEBI:57288"/>
        <dbReference type="EC" id="2.3.1.1"/>
    </reaction>
</comment>
<dbReference type="EC" id="2.3.1.1" evidence="7"/>
<feature type="binding site" evidence="7">
    <location>
        <position position="617"/>
    </location>
    <ligand>
        <name>substrate</name>
    </ligand>
</feature>
<dbReference type="Proteomes" id="UP000626109">
    <property type="component" value="Unassembled WGS sequence"/>
</dbReference>
<evidence type="ECO:0000256" key="2">
    <source>
        <dbReference type="ARBA" id="ARBA00022571"/>
    </source>
</evidence>
<proteinExistence type="inferred from homology"/>
<feature type="binding site" evidence="7">
    <location>
        <position position="347"/>
    </location>
    <ligand>
        <name>substrate</name>
    </ligand>
</feature>
<feature type="chain" id="PRO_5033177602" description="Arginine biosynthesis bifunctional protein ArgJ beta chain" evidence="7">
    <location>
        <begin position="347"/>
        <end position="617"/>
    </location>
</feature>
<dbReference type="GO" id="GO:0004042">
    <property type="term" value="F:L-glutamate N-acetyltransferase activity"/>
    <property type="evidence" value="ECO:0007669"/>
    <property type="project" value="UniProtKB-UniRule"/>
</dbReference>
<protein>
    <recommendedName>
        <fullName evidence="7">Arginine biosynthesis bifunctional protein ArgJ, mitochondrial</fullName>
    </recommendedName>
    <domain>
        <recommendedName>
            <fullName evidence="7">Glutamate N-acetyltransferase</fullName>
            <shortName evidence="7">GAT</shortName>
            <ecNumber evidence="7">2.3.1.35</ecNumber>
        </recommendedName>
        <alternativeName>
            <fullName evidence="7">Ornithine acetyltransferase</fullName>
            <shortName evidence="7">OATase</shortName>
        </alternativeName>
        <alternativeName>
            <fullName evidence="7">Ornithine transacetylase</fullName>
        </alternativeName>
    </domain>
    <domain>
        <recommendedName>
            <fullName evidence="7">Amino-acid acetyltransferase</fullName>
            <ecNumber evidence="7">2.3.1.1</ecNumber>
        </recommendedName>
        <alternativeName>
            <fullName evidence="7">N-acetylglutamate synthase</fullName>
            <shortName evidence="7">AGS</shortName>
        </alternativeName>
    </domain>
    <component>
        <recommendedName>
            <fullName evidence="7">Arginine biosynthesis bifunctional protein ArgJ alpha chain</fullName>
        </recommendedName>
    </component>
    <component>
        <recommendedName>
            <fullName evidence="7">Arginine biosynthesis bifunctional protein ArgJ beta chain</fullName>
        </recommendedName>
    </component>
</protein>
<dbReference type="UniPathway" id="UPA00068">
    <property type="reaction ID" value="UER00106"/>
</dbReference>
<evidence type="ECO:0000256" key="4">
    <source>
        <dbReference type="ARBA" id="ARBA00022813"/>
    </source>
</evidence>
<accession>A0A813IDQ9</accession>
<comment type="function">
    <text evidence="7">Catalyzes two activities which are involved in the cyclic version of arginine biosynthesis: the synthesis of acetylglutamate from glutamate and acetyl-CoA, and of ornithine by transacetylation between acetylornithine and glutamate.</text>
</comment>
<dbReference type="InterPro" id="IPR002813">
    <property type="entry name" value="Arg_biosynth_ArgJ"/>
</dbReference>
<comment type="pathway">
    <text evidence="7">Amino-acid biosynthesis; L-arginine biosynthesis; L-ornithine and N-acetyl-L-glutamate from L-glutamate and N(2)-acetyl-L-ornithine (cyclic): step 1/1.</text>
</comment>
<comment type="PTM">
    <text evidence="7">The alpha and beta chains are autoproteolytically processed from a single precursor protein within the mitochondrion.</text>
</comment>
<dbReference type="PANTHER" id="PTHR23100">
    <property type="entry name" value="ARGININE BIOSYNTHESIS BIFUNCTIONAL PROTEIN ARGJ"/>
    <property type="match status" value="1"/>
</dbReference>
<keyword evidence="2 7" id="KW-0055">Arginine biosynthesis</keyword>
<dbReference type="AlphaFoldDB" id="A0A813IDQ9"/>
<dbReference type="Gene3D" id="3.60.70.12">
    <property type="entry name" value="L-amino peptidase D-ALA esterase/amidase"/>
    <property type="match status" value="1"/>
</dbReference>
<comment type="similarity">
    <text evidence="1 7">Belongs to the ArgJ family.</text>
</comment>
<sequence>MLGAMDALSSPWSCWLGPPGPLSGNPCEAHRAVVGHPGQELLGRARHEPLGSSRHAQEKEGPSAWPVGAASCVIAVGGALAFHRQATKHGKRRPRSSFRLGAQAARSSAHHLAGSAAAHTIRPIRTIRIASAAAPEWTAGQQDTREFGSEEDCLKDSAKAVSKIVGNGRLKFVAVEAPDIGELPMNLTLIALDEPTEAWAAVFTQNAFPGAPVKVGRSRQAAGVALQAVVVNNKISNVMPGDEDGGVGASEKLCQSVARELDTLGSGPRSVLPCSTGVIGWRLPADDMMKAIPALVASLQPGSALPAAKGIMTTDRYPKLSSVQLPGGGRIVGVAKGAGMIEPNMATMLGYLLTDVTFSRQELQEMLDSAIGSSFNSISVDGDESTSDTVVLLSSCKLPPAAAGAASEASRRDFEAGLREVCSDLAAQLVHNGEGTQHVIRVAVTGAVDDATAKRVGRAVVNGPLFKCAVAGNDPNVGRLIGKVGQALGAEGTRLGMAGPDCTCRIGGEAIFENGKFTLDALGAEGTRLGMAGPDCTCRIGGEAIFENGKFTLDAEKEKRLSAHLKFAAADSSLKYPPHRRVVDVEVCLGGGGSGQAVVLGSDLTTEYVLINADYRS</sequence>
<dbReference type="GO" id="GO:0005759">
    <property type="term" value="C:mitochondrial matrix"/>
    <property type="evidence" value="ECO:0007669"/>
    <property type="project" value="UniProtKB-SubCell"/>
</dbReference>
<feature type="site" description="Cleavage; by autolysis" evidence="7">
    <location>
        <begin position="346"/>
        <end position="347"/>
    </location>
</feature>
<dbReference type="GO" id="GO:0006592">
    <property type="term" value="P:ornithine biosynthetic process"/>
    <property type="evidence" value="ECO:0007669"/>
    <property type="project" value="TreeGrafter"/>
</dbReference>
<comment type="subunit">
    <text evidence="7">Heterodimer of an alpha and a beta chain.</text>
</comment>
<name>A0A813IDQ9_POLGL</name>
<keyword evidence="5 7" id="KW-0511">Multifunctional enzyme</keyword>
<keyword evidence="6 7" id="KW-0012">Acyltransferase</keyword>
<dbReference type="InterPro" id="IPR016117">
    <property type="entry name" value="ArgJ-like_dom_sf"/>
</dbReference>
<dbReference type="GO" id="GO:0006526">
    <property type="term" value="P:L-arginine biosynthetic process"/>
    <property type="evidence" value="ECO:0007669"/>
    <property type="project" value="UniProtKB-UniRule"/>
</dbReference>
<evidence type="ECO:0000256" key="3">
    <source>
        <dbReference type="ARBA" id="ARBA00022679"/>
    </source>
</evidence>
<keyword evidence="3 7" id="KW-0808">Transferase</keyword>
<gene>
    <name evidence="8" type="ORF">PGLA2088_LOCUS7049</name>
</gene>
<dbReference type="Pfam" id="PF01960">
    <property type="entry name" value="ArgJ"/>
    <property type="match status" value="1"/>
</dbReference>
<feature type="binding site" evidence="7">
    <location>
        <position position="434"/>
    </location>
    <ligand>
        <name>substrate</name>
    </ligand>
</feature>
<feature type="active site" description="Nucleophile" evidence="7">
    <location>
        <position position="347"/>
    </location>
</feature>
<evidence type="ECO:0000256" key="7">
    <source>
        <dbReference type="HAMAP-Rule" id="MF_03124"/>
    </source>
</evidence>
<evidence type="ECO:0000256" key="5">
    <source>
        <dbReference type="ARBA" id="ARBA00023268"/>
    </source>
</evidence>
<comment type="catalytic activity">
    <reaction evidence="7">
        <text>N(2)-acetyl-L-ornithine + L-glutamate = N-acetyl-L-glutamate + L-ornithine</text>
        <dbReference type="Rhea" id="RHEA:15349"/>
        <dbReference type="ChEBI" id="CHEBI:29985"/>
        <dbReference type="ChEBI" id="CHEBI:44337"/>
        <dbReference type="ChEBI" id="CHEBI:46911"/>
        <dbReference type="ChEBI" id="CHEBI:57805"/>
        <dbReference type="EC" id="2.3.1.35"/>
    </reaction>
</comment>
<evidence type="ECO:0000256" key="6">
    <source>
        <dbReference type="ARBA" id="ARBA00023315"/>
    </source>
</evidence>
<dbReference type="GO" id="GO:0004358">
    <property type="term" value="F:L-glutamate N-acetyltransferase activity, acting on acetyl-L-ornithine as donor"/>
    <property type="evidence" value="ECO:0007669"/>
    <property type="project" value="UniProtKB-UniRule"/>
</dbReference>
<comment type="subcellular location">
    <subcellularLocation>
        <location evidence="7">Mitochondrion matrix</location>
    </subcellularLocation>
</comment>
<organism evidence="8 9">
    <name type="scientific">Polarella glacialis</name>
    <name type="common">Dinoflagellate</name>
    <dbReference type="NCBI Taxonomy" id="89957"/>
    <lineage>
        <taxon>Eukaryota</taxon>
        <taxon>Sar</taxon>
        <taxon>Alveolata</taxon>
        <taxon>Dinophyceae</taxon>
        <taxon>Suessiales</taxon>
        <taxon>Suessiaceae</taxon>
        <taxon>Polarella</taxon>
    </lineage>
</organism>
<evidence type="ECO:0000313" key="8">
    <source>
        <dbReference type="EMBL" id="CAE8648980.1"/>
    </source>
</evidence>
<feature type="binding site" evidence="7">
    <location>
        <position position="336"/>
    </location>
    <ligand>
        <name>substrate</name>
    </ligand>
</feature>
<evidence type="ECO:0000313" key="9">
    <source>
        <dbReference type="Proteomes" id="UP000626109"/>
    </source>
</evidence>
<dbReference type="Gene3D" id="3.10.20.340">
    <property type="entry name" value="ArgJ beta chain, C-terminal domain"/>
    <property type="match status" value="1"/>
</dbReference>
<keyword evidence="4 7" id="KW-0068">Autocatalytic cleavage</keyword>
<dbReference type="HAMAP" id="MF_01106">
    <property type="entry name" value="ArgJ"/>
    <property type="match status" value="1"/>
</dbReference>
<keyword evidence="7" id="KW-0496">Mitochondrion</keyword>
<feature type="binding site" evidence="7">
    <location>
        <position position="612"/>
    </location>
    <ligand>
        <name>substrate</name>
    </ligand>
</feature>
<feature type="binding site" evidence="7">
    <location>
        <position position="313"/>
    </location>
    <ligand>
        <name>substrate</name>
    </ligand>
</feature>
<comment type="caution">
    <text evidence="8">The sequence shown here is derived from an EMBL/GenBank/DDBJ whole genome shotgun (WGS) entry which is preliminary data.</text>
</comment>
<feature type="site" description="Involved in the stabilization of negative charge on the oxyanion by the formation of the oxyanion hole" evidence="7">
    <location>
        <position position="276"/>
    </location>
</feature>